<evidence type="ECO:0000256" key="3">
    <source>
        <dbReference type="ARBA" id="ARBA00017551"/>
    </source>
</evidence>
<comment type="function">
    <text evidence="1">May be involved in 20S pre-rRNA processing.</text>
</comment>
<dbReference type="GO" id="GO:0000462">
    <property type="term" value="P:maturation of SSU-rRNA from tricistronic rRNA transcript (SSU-rRNA, 5.8S rRNA, LSU-rRNA)"/>
    <property type="evidence" value="ECO:0000318"/>
    <property type="project" value="GO_Central"/>
</dbReference>
<dbReference type="PANTHER" id="PTHR21250">
    <property type="entry name" value="PRE-RRNA-PROCESSING PROTEIN TSR2 HOMOLOG"/>
    <property type="match status" value="1"/>
</dbReference>
<dbReference type="GO" id="GO:0005634">
    <property type="term" value="C:nucleus"/>
    <property type="evidence" value="ECO:0000318"/>
    <property type="project" value="GO_Central"/>
</dbReference>
<gene>
    <name evidence="6" type="ORF">TRIADDRAFT_60043</name>
</gene>
<evidence type="ECO:0000256" key="5">
    <source>
        <dbReference type="SAM" id="MobiDB-lite"/>
    </source>
</evidence>
<dbReference type="HOGENOM" id="CLU_074896_2_2_1"/>
<dbReference type="GeneID" id="6757326"/>
<dbReference type="Proteomes" id="UP000009022">
    <property type="component" value="Unassembled WGS sequence"/>
</dbReference>
<dbReference type="OMA" id="IMATEFN"/>
<name>B3S752_TRIAD</name>
<feature type="compositionally biased region" description="Polar residues" evidence="5">
    <location>
        <begin position="158"/>
        <end position="169"/>
    </location>
</feature>
<evidence type="ECO:0000256" key="2">
    <source>
        <dbReference type="ARBA" id="ARBA00006524"/>
    </source>
</evidence>
<dbReference type="AlphaFoldDB" id="B3S752"/>
<dbReference type="EMBL" id="DS985253">
    <property type="protein sequence ID" value="EDV21420.1"/>
    <property type="molecule type" value="Genomic_DNA"/>
</dbReference>
<dbReference type="PhylomeDB" id="B3S752"/>
<dbReference type="RefSeq" id="XP_002116020.1">
    <property type="nucleotide sequence ID" value="XM_002115984.1"/>
</dbReference>
<dbReference type="InterPro" id="IPR019398">
    <property type="entry name" value="Pre-rRNA_process_TSR2"/>
</dbReference>
<dbReference type="Pfam" id="PF10273">
    <property type="entry name" value="WGG"/>
    <property type="match status" value="1"/>
</dbReference>
<dbReference type="CTD" id="6757326"/>
<keyword evidence="7" id="KW-1185">Reference proteome</keyword>
<dbReference type="KEGG" id="tad:TRIADDRAFT_60043"/>
<evidence type="ECO:0000313" key="6">
    <source>
        <dbReference type="EMBL" id="EDV21420.1"/>
    </source>
</evidence>
<evidence type="ECO:0000313" key="7">
    <source>
        <dbReference type="Proteomes" id="UP000009022"/>
    </source>
</evidence>
<evidence type="ECO:0000256" key="1">
    <source>
        <dbReference type="ARBA" id="ARBA00002210"/>
    </source>
</evidence>
<feature type="region of interest" description="Disordered" evidence="5">
    <location>
        <begin position="158"/>
        <end position="186"/>
    </location>
</feature>
<dbReference type="eggNOG" id="KOG4032">
    <property type="taxonomic scope" value="Eukaryota"/>
</dbReference>
<organism evidence="6 7">
    <name type="scientific">Trichoplax adhaerens</name>
    <name type="common">Trichoplax reptans</name>
    <dbReference type="NCBI Taxonomy" id="10228"/>
    <lineage>
        <taxon>Eukaryota</taxon>
        <taxon>Metazoa</taxon>
        <taxon>Placozoa</taxon>
        <taxon>Uniplacotomia</taxon>
        <taxon>Trichoplacea</taxon>
        <taxon>Trichoplacidae</taxon>
        <taxon>Trichoplax</taxon>
    </lineage>
</organism>
<comment type="similarity">
    <text evidence="2">Belongs to the TSR2 family.</text>
</comment>
<sequence length="186" mass="21228">MMSNSVSLQNQFEQAVTSYLRQWPVVELIISNGFAGSLTNEKVDWLITTAVPQIFYENGNLFPDDVEYYLSHILFHEFDTVVEDGSLSDTSRKLIDLHDMYKKGNETLLQDQIILYSQTVTQQQGSEIIDSMNAMQLTHDPSVEQSRTVNQAESNANVNNTDQGFAQNNEDNDGWQVVQSRKNKER</sequence>
<accession>B3S752</accession>
<dbReference type="InParanoid" id="B3S752"/>
<reference evidence="6 7" key="1">
    <citation type="journal article" date="2008" name="Nature">
        <title>The Trichoplax genome and the nature of placozoans.</title>
        <authorList>
            <person name="Srivastava M."/>
            <person name="Begovic E."/>
            <person name="Chapman J."/>
            <person name="Putnam N.H."/>
            <person name="Hellsten U."/>
            <person name="Kawashima T."/>
            <person name="Kuo A."/>
            <person name="Mitros T."/>
            <person name="Salamov A."/>
            <person name="Carpenter M.L."/>
            <person name="Signorovitch A.Y."/>
            <person name="Moreno M.A."/>
            <person name="Kamm K."/>
            <person name="Grimwood J."/>
            <person name="Schmutz J."/>
            <person name="Shapiro H."/>
            <person name="Grigoriev I.V."/>
            <person name="Buss L.W."/>
            <person name="Schierwater B."/>
            <person name="Dellaporta S.L."/>
            <person name="Rokhsar D.S."/>
        </authorList>
    </citation>
    <scope>NUCLEOTIDE SEQUENCE [LARGE SCALE GENOMIC DNA]</scope>
    <source>
        <strain evidence="6 7">Grell-BS-1999</strain>
    </source>
</reference>
<proteinExistence type="inferred from homology"/>
<dbReference type="OrthoDB" id="263560at2759"/>
<dbReference type="STRING" id="10228.B3S752"/>
<evidence type="ECO:0000256" key="4">
    <source>
        <dbReference type="ARBA" id="ARBA00022552"/>
    </source>
</evidence>
<protein>
    <recommendedName>
        <fullName evidence="3">Pre-rRNA-processing protein TSR2 homolog</fullName>
    </recommendedName>
</protein>
<keyword evidence="4" id="KW-0698">rRNA processing</keyword>